<protein>
    <submittedName>
        <fullName evidence="2">Uncharacterized protein</fullName>
    </submittedName>
</protein>
<evidence type="ECO:0000313" key="3">
    <source>
        <dbReference type="Proteomes" id="UP000054408"/>
    </source>
</evidence>
<sequence>MLRTTIYLAIGLCFLASVTAGVHYELQFTADQFCQSASIIYKLTTTMSPPFPCQAMPGTMCIIKGTDPNNCIPQPYFSIDGISNVINLWGDDQCTQRSGPPLGSYRCNLYFGVADGVDFRRINYTRYEN</sequence>
<feature type="signal peptide" evidence="1">
    <location>
        <begin position="1"/>
        <end position="20"/>
    </location>
</feature>
<organism evidence="2 3">
    <name type="scientific">Thecamonas trahens ATCC 50062</name>
    <dbReference type="NCBI Taxonomy" id="461836"/>
    <lineage>
        <taxon>Eukaryota</taxon>
        <taxon>Apusozoa</taxon>
        <taxon>Apusomonadida</taxon>
        <taxon>Apusomonadidae</taxon>
        <taxon>Thecamonas</taxon>
    </lineage>
</organism>
<dbReference type="EMBL" id="GL349441">
    <property type="protein sequence ID" value="KNC56416.1"/>
    <property type="molecule type" value="Genomic_DNA"/>
</dbReference>
<evidence type="ECO:0000256" key="1">
    <source>
        <dbReference type="SAM" id="SignalP"/>
    </source>
</evidence>
<reference evidence="2 3" key="1">
    <citation type="submission" date="2010-05" db="EMBL/GenBank/DDBJ databases">
        <title>The Genome Sequence of Thecamonas trahens ATCC 50062.</title>
        <authorList>
            <consortium name="The Broad Institute Genome Sequencing Platform"/>
            <person name="Russ C."/>
            <person name="Cuomo C."/>
            <person name="Shea T."/>
            <person name="Young S.K."/>
            <person name="Zeng Q."/>
            <person name="Koehrsen M."/>
            <person name="Haas B."/>
            <person name="Borodovsky M."/>
            <person name="Guigo R."/>
            <person name="Alvarado L."/>
            <person name="Berlin A."/>
            <person name="Bochicchio J."/>
            <person name="Borenstein D."/>
            <person name="Chapman S."/>
            <person name="Chen Z."/>
            <person name="Freedman E."/>
            <person name="Gellesch M."/>
            <person name="Goldberg J."/>
            <person name="Griggs A."/>
            <person name="Gujja S."/>
            <person name="Heilman E."/>
            <person name="Heiman D."/>
            <person name="Hepburn T."/>
            <person name="Howarth C."/>
            <person name="Jen D."/>
            <person name="Larson L."/>
            <person name="Mehta T."/>
            <person name="Park D."/>
            <person name="Pearson M."/>
            <person name="Roberts A."/>
            <person name="Saif S."/>
            <person name="Shenoy N."/>
            <person name="Sisk P."/>
            <person name="Stolte C."/>
            <person name="Sykes S."/>
            <person name="Thomson T."/>
            <person name="Walk T."/>
            <person name="White J."/>
            <person name="Yandava C."/>
            <person name="Burger G."/>
            <person name="Gray M.W."/>
            <person name="Holland P.W.H."/>
            <person name="King N."/>
            <person name="Lang F.B.F."/>
            <person name="Roger A.J."/>
            <person name="Ruiz-Trillo I."/>
            <person name="Lander E."/>
            <person name="Nusbaum C."/>
        </authorList>
    </citation>
    <scope>NUCLEOTIDE SEQUENCE [LARGE SCALE GENOMIC DNA]</scope>
    <source>
        <strain evidence="2 3">ATCC 50062</strain>
    </source>
</reference>
<feature type="chain" id="PRO_5005538008" evidence="1">
    <location>
        <begin position="21"/>
        <end position="129"/>
    </location>
</feature>
<name>A0A0L0DWF8_THETB</name>
<gene>
    <name evidence="2" type="ORF">AMSG_02387</name>
</gene>
<proteinExistence type="predicted"/>
<dbReference type="GeneID" id="25562068"/>
<dbReference type="RefSeq" id="XP_013760929.1">
    <property type="nucleotide sequence ID" value="XM_013905475.1"/>
</dbReference>
<dbReference type="AlphaFoldDB" id="A0A0L0DWF8"/>
<accession>A0A0L0DWF8</accession>
<keyword evidence="1" id="KW-0732">Signal</keyword>
<dbReference type="Proteomes" id="UP000054408">
    <property type="component" value="Unassembled WGS sequence"/>
</dbReference>
<evidence type="ECO:0000313" key="2">
    <source>
        <dbReference type="EMBL" id="KNC56416.1"/>
    </source>
</evidence>
<keyword evidence="3" id="KW-1185">Reference proteome</keyword>